<proteinExistence type="predicted"/>
<dbReference type="Proteomes" id="UP001333110">
    <property type="component" value="Unassembled WGS sequence"/>
</dbReference>
<protein>
    <submittedName>
        <fullName evidence="1">Uncharacterized protein</fullName>
    </submittedName>
</protein>
<dbReference type="AlphaFoldDB" id="A0AAN7S2P5"/>
<evidence type="ECO:0000313" key="1">
    <source>
        <dbReference type="EMBL" id="KAK4816273.1"/>
    </source>
</evidence>
<comment type="caution">
    <text evidence="1">The sequence shown here is derived from an EMBL/GenBank/DDBJ whole genome shotgun (WGS) entry which is preliminary data.</text>
</comment>
<sequence length="260" mass="29005">MEIDLATTPASSLKTLGRISLGPMDYIQVPQMVLNLIFSSNGGIKSSCALRKMSLSSCQLSSTPLFLKGLDDTFYLACIPQDHEFQQGMTAAGEATTNLDLSNKFLCISEQQVQITESQNRIGWKRPLRSSSPTVKLTLPRPPRYHVPKHLIQTSLKYFQGWQLNHCPGQPVPMLDNPFSEVKFPNIQTKPTMAQLEARVQLEAISSRPITSYLGEETDPHLSTTSFQVAVESKKVSPQPPFLRAKKPQFPQPLLIRLVL</sequence>
<accession>A0AAN7S2P5</accession>
<organism evidence="1 2">
    <name type="scientific">Mycteria americana</name>
    <name type="common">Wood stork</name>
    <dbReference type="NCBI Taxonomy" id="33587"/>
    <lineage>
        <taxon>Eukaryota</taxon>
        <taxon>Metazoa</taxon>
        <taxon>Chordata</taxon>
        <taxon>Craniata</taxon>
        <taxon>Vertebrata</taxon>
        <taxon>Euteleostomi</taxon>
        <taxon>Archelosauria</taxon>
        <taxon>Archosauria</taxon>
        <taxon>Dinosauria</taxon>
        <taxon>Saurischia</taxon>
        <taxon>Theropoda</taxon>
        <taxon>Coelurosauria</taxon>
        <taxon>Aves</taxon>
        <taxon>Neognathae</taxon>
        <taxon>Neoaves</taxon>
        <taxon>Aequornithes</taxon>
        <taxon>Ciconiiformes</taxon>
        <taxon>Ciconiidae</taxon>
        <taxon>Mycteria</taxon>
    </lineage>
</organism>
<keyword evidence="2" id="KW-1185">Reference proteome</keyword>
<dbReference type="EMBL" id="JAUNZN010000009">
    <property type="protein sequence ID" value="KAK4816273.1"/>
    <property type="molecule type" value="Genomic_DNA"/>
</dbReference>
<gene>
    <name evidence="1" type="ORF">QYF61_014345</name>
</gene>
<reference evidence="1 2" key="1">
    <citation type="journal article" date="2023" name="J. Hered.">
        <title>Chromosome-level genome of the wood stork (Mycteria americana) provides insight into avian chromosome evolution.</title>
        <authorList>
            <person name="Flamio R. Jr."/>
            <person name="Ramstad K.M."/>
        </authorList>
    </citation>
    <scope>NUCLEOTIDE SEQUENCE [LARGE SCALE GENOMIC DNA]</scope>
    <source>
        <strain evidence="1">JAX WOST 10</strain>
    </source>
</reference>
<evidence type="ECO:0000313" key="2">
    <source>
        <dbReference type="Proteomes" id="UP001333110"/>
    </source>
</evidence>
<name>A0AAN7S2P5_MYCAM</name>